<evidence type="ECO:0000256" key="1">
    <source>
        <dbReference type="SAM" id="SignalP"/>
    </source>
</evidence>
<dbReference type="HOGENOM" id="CLU_2799228_0_0_1"/>
<keyword evidence="1" id="KW-0732">Signal</keyword>
<keyword evidence="3" id="KW-1185">Reference proteome</keyword>
<proteinExistence type="predicted"/>
<dbReference type="EMBL" id="FN596494">
    <property type="protein sequence ID" value="CBI36396.3"/>
    <property type="molecule type" value="Genomic_DNA"/>
</dbReference>
<protein>
    <submittedName>
        <fullName evidence="2">Uncharacterized protein</fullName>
    </submittedName>
</protein>
<gene>
    <name evidence="2" type="ordered locus">VIT_09s0002g07910</name>
</gene>
<evidence type="ECO:0000313" key="3">
    <source>
        <dbReference type="Proteomes" id="UP000009183"/>
    </source>
</evidence>
<reference evidence="3" key="1">
    <citation type="journal article" date="2007" name="Nature">
        <title>The grapevine genome sequence suggests ancestral hexaploidization in major angiosperm phyla.</title>
        <authorList>
            <consortium name="The French-Italian Public Consortium for Grapevine Genome Characterization."/>
            <person name="Jaillon O."/>
            <person name="Aury J.-M."/>
            <person name="Noel B."/>
            <person name="Policriti A."/>
            <person name="Clepet C."/>
            <person name="Casagrande A."/>
            <person name="Choisne N."/>
            <person name="Aubourg S."/>
            <person name="Vitulo N."/>
            <person name="Jubin C."/>
            <person name="Vezzi A."/>
            <person name="Legeai F."/>
            <person name="Hugueney P."/>
            <person name="Dasilva C."/>
            <person name="Horner D."/>
            <person name="Mica E."/>
            <person name="Jublot D."/>
            <person name="Poulain J."/>
            <person name="Bruyere C."/>
            <person name="Billault A."/>
            <person name="Segurens B."/>
            <person name="Gouyvenoux M."/>
            <person name="Ugarte E."/>
            <person name="Cattonaro F."/>
            <person name="Anthouard V."/>
            <person name="Vico V."/>
            <person name="Del Fabbro C."/>
            <person name="Alaux M."/>
            <person name="Di Gaspero G."/>
            <person name="Dumas V."/>
            <person name="Felice N."/>
            <person name="Paillard S."/>
            <person name="Juman I."/>
            <person name="Moroldo M."/>
            <person name="Scalabrin S."/>
            <person name="Canaguier A."/>
            <person name="Le Clainche I."/>
            <person name="Malacrida G."/>
            <person name="Durand E."/>
            <person name="Pesole G."/>
            <person name="Laucou V."/>
            <person name="Chatelet P."/>
            <person name="Merdinoglu D."/>
            <person name="Delledonne M."/>
            <person name="Pezzotti M."/>
            <person name="Lecharny A."/>
            <person name="Scarpelli C."/>
            <person name="Artiguenave F."/>
            <person name="Pe M.E."/>
            <person name="Valle G."/>
            <person name="Morgante M."/>
            <person name="Caboche M."/>
            <person name="Adam-Blondon A.-F."/>
            <person name="Weissenbach J."/>
            <person name="Quetier F."/>
            <person name="Wincker P."/>
        </authorList>
    </citation>
    <scope>NUCLEOTIDE SEQUENCE [LARGE SCALE GENOMIC DNA]</scope>
    <source>
        <strain evidence="3">cv. Pinot noir / PN40024</strain>
    </source>
</reference>
<dbReference type="Proteomes" id="UP000009183">
    <property type="component" value="Chromosome 9"/>
</dbReference>
<dbReference type="PaxDb" id="29760-VIT_09s0002g07910.t01"/>
<evidence type="ECO:0000313" key="2">
    <source>
        <dbReference type="EMBL" id="CBI36396.3"/>
    </source>
</evidence>
<sequence length="68" mass="7432">MFHTLWLLVVICTVSSLPFCTPPLAKTSKNLPHIEILGSSFPILTLSHIKVRPTHPFLPLSGPNIGCV</sequence>
<dbReference type="InParanoid" id="D7TZ82"/>
<dbReference type="AlphaFoldDB" id="D7TZ82"/>
<organism evidence="2 3">
    <name type="scientific">Vitis vinifera</name>
    <name type="common">Grape</name>
    <dbReference type="NCBI Taxonomy" id="29760"/>
    <lineage>
        <taxon>Eukaryota</taxon>
        <taxon>Viridiplantae</taxon>
        <taxon>Streptophyta</taxon>
        <taxon>Embryophyta</taxon>
        <taxon>Tracheophyta</taxon>
        <taxon>Spermatophyta</taxon>
        <taxon>Magnoliopsida</taxon>
        <taxon>eudicotyledons</taxon>
        <taxon>Gunneridae</taxon>
        <taxon>Pentapetalae</taxon>
        <taxon>rosids</taxon>
        <taxon>Vitales</taxon>
        <taxon>Vitaceae</taxon>
        <taxon>Viteae</taxon>
        <taxon>Vitis</taxon>
    </lineage>
</organism>
<accession>D7TZ82</accession>
<name>D7TZ82_VITVI</name>
<feature type="signal peptide" evidence="1">
    <location>
        <begin position="1"/>
        <end position="16"/>
    </location>
</feature>
<feature type="chain" id="PRO_5003106276" evidence="1">
    <location>
        <begin position="17"/>
        <end position="68"/>
    </location>
</feature>